<dbReference type="WBParaSite" id="Hba_02007">
    <property type="protein sequence ID" value="Hba_02007"/>
    <property type="gene ID" value="Hba_02007"/>
</dbReference>
<keyword evidence="1" id="KW-0732">Signal</keyword>
<keyword evidence="2" id="KW-1185">Reference proteome</keyword>
<sequence>MIIIIIIFNFFSYGPLATRENSSLYVRYSKQEIGCGTISYPQKNSEESLTNYTITSQQKLFRHIDTRTLVFVFADILSQRAVVYINMDCIQGNSSL</sequence>
<dbReference type="AlphaFoldDB" id="A0A1I7WBE5"/>
<reference evidence="3" key="1">
    <citation type="submission" date="2016-11" db="UniProtKB">
        <authorList>
            <consortium name="WormBaseParasite"/>
        </authorList>
    </citation>
    <scope>IDENTIFICATION</scope>
</reference>
<dbReference type="Proteomes" id="UP000095283">
    <property type="component" value="Unplaced"/>
</dbReference>
<organism evidence="2 3">
    <name type="scientific">Heterorhabditis bacteriophora</name>
    <name type="common">Entomopathogenic nematode worm</name>
    <dbReference type="NCBI Taxonomy" id="37862"/>
    <lineage>
        <taxon>Eukaryota</taxon>
        <taxon>Metazoa</taxon>
        <taxon>Ecdysozoa</taxon>
        <taxon>Nematoda</taxon>
        <taxon>Chromadorea</taxon>
        <taxon>Rhabditida</taxon>
        <taxon>Rhabditina</taxon>
        <taxon>Rhabditomorpha</taxon>
        <taxon>Strongyloidea</taxon>
        <taxon>Heterorhabditidae</taxon>
        <taxon>Heterorhabditis</taxon>
    </lineage>
</organism>
<evidence type="ECO:0000313" key="3">
    <source>
        <dbReference type="WBParaSite" id="Hba_02007"/>
    </source>
</evidence>
<accession>A0A1I7WBE5</accession>
<feature type="chain" id="PRO_5009310547" evidence="1">
    <location>
        <begin position="18"/>
        <end position="96"/>
    </location>
</feature>
<feature type="signal peptide" evidence="1">
    <location>
        <begin position="1"/>
        <end position="17"/>
    </location>
</feature>
<proteinExistence type="predicted"/>
<name>A0A1I7WBE5_HETBA</name>
<protein>
    <submittedName>
        <fullName evidence="3">ZP domain-containing protein</fullName>
    </submittedName>
</protein>
<evidence type="ECO:0000256" key="1">
    <source>
        <dbReference type="SAM" id="SignalP"/>
    </source>
</evidence>
<evidence type="ECO:0000313" key="2">
    <source>
        <dbReference type="Proteomes" id="UP000095283"/>
    </source>
</evidence>